<evidence type="ECO:0000256" key="4">
    <source>
        <dbReference type="ARBA" id="ARBA00023002"/>
    </source>
</evidence>
<dbReference type="PANTHER" id="PTHR43004:SF19">
    <property type="entry name" value="BINDING MONOOXYGENASE, PUTATIVE (JCVI)-RELATED"/>
    <property type="match status" value="1"/>
</dbReference>
<evidence type="ECO:0000259" key="6">
    <source>
        <dbReference type="Pfam" id="PF01494"/>
    </source>
</evidence>
<dbReference type="Gene3D" id="3.30.9.10">
    <property type="entry name" value="D-Amino Acid Oxidase, subunit A, domain 2"/>
    <property type="match status" value="1"/>
</dbReference>
<dbReference type="GO" id="GO:0071949">
    <property type="term" value="F:FAD binding"/>
    <property type="evidence" value="ECO:0007669"/>
    <property type="project" value="InterPro"/>
</dbReference>
<evidence type="ECO:0000256" key="1">
    <source>
        <dbReference type="ARBA" id="ARBA00001974"/>
    </source>
</evidence>
<dbReference type="InterPro" id="IPR050641">
    <property type="entry name" value="RIFMO-like"/>
</dbReference>
<sequence length="340" mass="38265">MAQPSKEIHSFSKGSPTPVLIVGAGPAGFMAGATLSLYGIPLRIIDKRPSPIQRGHASGLQPRTAEIFHSLGLPHELARYSNKMTETSFWFRENGELKRSKHSPEKDIFNPTNYPHVNIMHQGHTERIFVEDLSSRGVEVERPVEFVGFETSEHEEFPLNVRLKNLVSAMVEEVPVKHVLGCDGGRSTVRKSLKIESSVHQTSDSWAVAEVFAATNFLDARRRKYEGKGSELTNDKTVIGILTDRAKSLLHPFKIEIKEVESVRMYHIAQRIADCFCDVDDRVFILGDACHAHSPKAGRGMNVRMNDAYDLTWKLALTLRGRAKPSLLQTYQTERQYTTR</sequence>
<proteinExistence type="predicted"/>
<keyword evidence="5" id="KW-0812">Transmembrane</keyword>
<dbReference type="InterPro" id="IPR036188">
    <property type="entry name" value="FAD/NAD-bd_sf"/>
</dbReference>
<feature type="domain" description="FAD-binding" evidence="6">
    <location>
        <begin position="254"/>
        <end position="336"/>
    </location>
</feature>
<dbReference type="AlphaFoldDB" id="A0AAD9YX30"/>
<dbReference type="PANTHER" id="PTHR43004">
    <property type="entry name" value="TRK SYSTEM POTASSIUM UPTAKE PROTEIN"/>
    <property type="match status" value="1"/>
</dbReference>
<dbReference type="InterPro" id="IPR002938">
    <property type="entry name" value="FAD-bd"/>
</dbReference>
<keyword evidence="8" id="KW-1185">Reference proteome</keyword>
<keyword evidence="2" id="KW-0285">Flavoprotein</keyword>
<feature type="transmembrane region" description="Helical" evidence="5">
    <location>
        <begin position="20"/>
        <end position="40"/>
    </location>
</feature>
<dbReference type="Gene3D" id="3.50.50.60">
    <property type="entry name" value="FAD/NAD(P)-binding domain"/>
    <property type="match status" value="1"/>
</dbReference>
<feature type="domain" description="FAD-binding" evidence="6">
    <location>
        <begin position="17"/>
        <end position="216"/>
    </location>
</feature>
<organism evidence="7 8">
    <name type="scientific">Lepraria neglecta</name>
    <dbReference type="NCBI Taxonomy" id="209136"/>
    <lineage>
        <taxon>Eukaryota</taxon>
        <taxon>Fungi</taxon>
        <taxon>Dikarya</taxon>
        <taxon>Ascomycota</taxon>
        <taxon>Pezizomycotina</taxon>
        <taxon>Lecanoromycetes</taxon>
        <taxon>OSLEUM clade</taxon>
        <taxon>Lecanoromycetidae</taxon>
        <taxon>Lecanorales</taxon>
        <taxon>Lecanorineae</taxon>
        <taxon>Stereocaulaceae</taxon>
        <taxon>Lepraria</taxon>
    </lineage>
</organism>
<evidence type="ECO:0000256" key="3">
    <source>
        <dbReference type="ARBA" id="ARBA00022827"/>
    </source>
</evidence>
<accession>A0AAD9YX30</accession>
<comment type="caution">
    <text evidence="7">The sequence shown here is derived from an EMBL/GenBank/DDBJ whole genome shotgun (WGS) entry which is preliminary data.</text>
</comment>
<dbReference type="GO" id="GO:0016709">
    <property type="term" value="F:oxidoreductase activity, acting on paired donors, with incorporation or reduction of molecular oxygen, NAD(P)H as one donor, and incorporation of one atom of oxygen"/>
    <property type="evidence" value="ECO:0007669"/>
    <property type="project" value="UniProtKB-ARBA"/>
</dbReference>
<dbReference type="Pfam" id="PF01494">
    <property type="entry name" value="FAD_binding_3"/>
    <property type="match status" value="2"/>
</dbReference>
<dbReference type="SUPFAM" id="SSF51905">
    <property type="entry name" value="FAD/NAD(P)-binding domain"/>
    <property type="match status" value="1"/>
</dbReference>
<dbReference type="PRINTS" id="PR00420">
    <property type="entry name" value="RNGMNOXGNASE"/>
</dbReference>
<dbReference type="EMBL" id="JASNWA010000011">
    <property type="protein sequence ID" value="KAK3167570.1"/>
    <property type="molecule type" value="Genomic_DNA"/>
</dbReference>
<evidence type="ECO:0000256" key="2">
    <source>
        <dbReference type="ARBA" id="ARBA00022630"/>
    </source>
</evidence>
<protein>
    <recommendedName>
        <fullName evidence="6">FAD-binding domain-containing protein</fullName>
    </recommendedName>
</protein>
<reference evidence="7" key="1">
    <citation type="submission" date="2022-11" db="EMBL/GenBank/DDBJ databases">
        <title>Chromosomal genome sequence assembly and mating type (MAT) locus characterization of the leprose asexual lichenized fungus Lepraria neglecta (Nyl.) Erichsen.</title>
        <authorList>
            <person name="Allen J.L."/>
            <person name="Pfeffer B."/>
        </authorList>
    </citation>
    <scope>NUCLEOTIDE SEQUENCE</scope>
    <source>
        <strain evidence="7">Allen 5258</strain>
    </source>
</reference>
<evidence type="ECO:0000313" key="7">
    <source>
        <dbReference type="EMBL" id="KAK3167570.1"/>
    </source>
</evidence>
<gene>
    <name evidence="7" type="ORF">OEA41_010697</name>
</gene>
<dbReference type="Proteomes" id="UP001276659">
    <property type="component" value="Unassembled WGS sequence"/>
</dbReference>
<name>A0AAD9YX30_9LECA</name>
<keyword evidence="5" id="KW-1133">Transmembrane helix</keyword>
<keyword evidence="3" id="KW-0274">FAD</keyword>
<evidence type="ECO:0000313" key="8">
    <source>
        <dbReference type="Proteomes" id="UP001276659"/>
    </source>
</evidence>
<keyword evidence="4" id="KW-0560">Oxidoreductase</keyword>
<evidence type="ECO:0000256" key="5">
    <source>
        <dbReference type="SAM" id="Phobius"/>
    </source>
</evidence>
<keyword evidence="5" id="KW-0472">Membrane</keyword>
<comment type="cofactor">
    <cofactor evidence="1">
        <name>FAD</name>
        <dbReference type="ChEBI" id="CHEBI:57692"/>
    </cofactor>
</comment>